<evidence type="ECO:0000313" key="3">
    <source>
        <dbReference type="Proteomes" id="UP000604046"/>
    </source>
</evidence>
<reference evidence="2" key="1">
    <citation type="submission" date="2021-02" db="EMBL/GenBank/DDBJ databases">
        <authorList>
            <person name="Dougan E. K."/>
            <person name="Rhodes N."/>
            <person name="Thang M."/>
            <person name="Chan C."/>
        </authorList>
    </citation>
    <scope>NUCLEOTIDE SEQUENCE</scope>
</reference>
<comment type="caution">
    <text evidence="2">The sequence shown here is derived from an EMBL/GenBank/DDBJ whole genome shotgun (WGS) entry which is preliminary data.</text>
</comment>
<protein>
    <submittedName>
        <fullName evidence="2">Uncharacterized protein</fullName>
    </submittedName>
</protein>
<proteinExistence type="predicted"/>
<sequence length="452" mass="46986">MGSRLLEPPGGGYQALSTNYSVPSTKYEVPTTWGYSVPGTAYETAGSVQGTYSPPETSYFPQNSFAPVATKYDFPSNGHPSTLPTATPTPGSQSYIPTPASQTQTYNPNPFASQMTVYDVPATSYDAPLRSGNLAVPAAYAPVNMTPASTFTTFTTPSTSQDGLTMGVYGPCSSAPAADPAQMTYAAPLSSAPLHSYNPPPGYASPALGTREVAPISSAPLQSYNPPPGYASPALGTREVGTPPPATMALDATCRATFSPPPDQQGSSRVPVYAAPGTPERDLLSSAAATTLLGATPLTHGPGTGVATPTAPGLGTVSTPTAAGLGTLNGTPSKPLGSIRQVPMPSTLIKDPENATVTQHHAMVMATREQAQPEYLTGRTQEVEGPPQVTQQHTQQVVNGEVQQQVVEVPNVQVHEIIQEIPEVQIVDKIVEVPRVVQQPVEHIVEEIAGAS</sequence>
<evidence type="ECO:0000256" key="1">
    <source>
        <dbReference type="SAM" id="MobiDB-lite"/>
    </source>
</evidence>
<dbReference type="Proteomes" id="UP000604046">
    <property type="component" value="Unassembled WGS sequence"/>
</dbReference>
<name>A0A812I730_9DINO</name>
<feature type="region of interest" description="Disordered" evidence="1">
    <location>
        <begin position="294"/>
        <end position="341"/>
    </location>
</feature>
<evidence type="ECO:0000313" key="2">
    <source>
        <dbReference type="EMBL" id="CAE6973253.1"/>
    </source>
</evidence>
<organism evidence="2 3">
    <name type="scientific">Symbiodinium natans</name>
    <dbReference type="NCBI Taxonomy" id="878477"/>
    <lineage>
        <taxon>Eukaryota</taxon>
        <taxon>Sar</taxon>
        <taxon>Alveolata</taxon>
        <taxon>Dinophyceae</taxon>
        <taxon>Suessiales</taxon>
        <taxon>Symbiodiniaceae</taxon>
        <taxon>Symbiodinium</taxon>
    </lineage>
</organism>
<gene>
    <name evidence="2" type="ORF">SNAT2548_LOCUS2790</name>
</gene>
<dbReference type="OrthoDB" id="449358at2759"/>
<feature type="region of interest" description="Disordered" evidence="1">
    <location>
        <begin position="255"/>
        <end position="279"/>
    </location>
</feature>
<dbReference type="EMBL" id="CAJNDS010000169">
    <property type="protein sequence ID" value="CAE6973253.1"/>
    <property type="molecule type" value="Genomic_DNA"/>
</dbReference>
<keyword evidence="3" id="KW-1185">Reference proteome</keyword>
<accession>A0A812I730</accession>
<dbReference type="AlphaFoldDB" id="A0A812I730"/>